<feature type="region of interest" description="Disordered" evidence="4">
    <location>
        <begin position="910"/>
        <end position="976"/>
    </location>
</feature>
<dbReference type="PROSITE" id="PS50896">
    <property type="entry name" value="LISH"/>
    <property type="match status" value="1"/>
</dbReference>
<dbReference type="FunCoup" id="A0A066WI16">
    <property type="interactions" value="244"/>
</dbReference>
<proteinExistence type="predicted"/>
<feature type="repeat" description="WD" evidence="3">
    <location>
        <begin position="533"/>
        <end position="564"/>
    </location>
</feature>
<accession>A0A066WI16</accession>
<feature type="repeat" description="WD" evidence="3">
    <location>
        <begin position="576"/>
        <end position="616"/>
    </location>
</feature>
<feature type="region of interest" description="Disordered" evidence="4">
    <location>
        <begin position="1"/>
        <end position="71"/>
    </location>
</feature>
<dbReference type="OMA" id="RIWESAK"/>
<feature type="compositionally biased region" description="Low complexity" evidence="4">
    <location>
        <begin position="144"/>
        <end position="165"/>
    </location>
</feature>
<dbReference type="InterPro" id="IPR015943">
    <property type="entry name" value="WD40/YVTN_repeat-like_dom_sf"/>
</dbReference>
<protein>
    <submittedName>
        <fullName evidence="6">WD40 repeat-like protein</fullName>
    </submittedName>
</protein>
<reference evidence="6 7" key="1">
    <citation type="submission" date="2014-05" db="EMBL/GenBank/DDBJ databases">
        <title>Draft genome sequence of a rare smut relative, Tilletiaria anomala UBC 951.</title>
        <authorList>
            <consortium name="DOE Joint Genome Institute"/>
            <person name="Toome M."/>
            <person name="Kuo A."/>
            <person name="Henrissat B."/>
            <person name="Lipzen A."/>
            <person name="Tritt A."/>
            <person name="Yoshinaga Y."/>
            <person name="Zane M."/>
            <person name="Barry K."/>
            <person name="Grigoriev I.V."/>
            <person name="Spatafora J.W."/>
            <person name="Aimea M.C."/>
        </authorList>
    </citation>
    <scope>NUCLEOTIDE SEQUENCE [LARGE SCALE GENOMIC DNA]</scope>
    <source>
        <strain evidence="6 7">UBC 951</strain>
    </source>
</reference>
<dbReference type="OrthoDB" id="972532at2759"/>
<evidence type="ECO:0000256" key="2">
    <source>
        <dbReference type="ARBA" id="ARBA00022737"/>
    </source>
</evidence>
<feature type="repeat" description="WD" evidence="3">
    <location>
        <begin position="875"/>
        <end position="900"/>
    </location>
</feature>
<feature type="compositionally biased region" description="Gly residues" evidence="4">
    <location>
        <begin position="166"/>
        <end position="177"/>
    </location>
</feature>
<name>A0A066WI16_TILAU</name>
<evidence type="ECO:0000256" key="1">
    <source>
        <dbReference type="ARBA" id="ARBA00022574"/>
    </source>
</evidence>
<dbReference type="InParanoid" id="A0A066WI16"/>
<dbReference type="PANTHER" id="PTHR22838">
    <property type="entry name" value="WD REPEAT PROTEIN 26-RELATED"/>
    <property type="match status" value="1"/>
</dbReference>
<feature type="compositionally biased region" description="Low complexity" evidence="4">
    <location>
        <begin position="720"/>
        <end position="742"/>
    </location>
</feature>
<dbReference type="EMBL" id="JMSN01000002">
    <property type="protein sequence ID" value="KDN53451.1"/>
    <property type="molecule type" value="Genomic_DNA"/>
</dbReference>
<feature type="region of interest" description="Disordered" evidence="4">
    <location>
        <begin position="687"/>
        <end position="756"/>
    </location>
</feature>
<organism evidence="6 7">
    <name type="scientific">Tilletiaria anomala (strain ATCC 24038 / CBS 436.72 / UBC 951)</name>
    <dbReference type="NCBI Taxonomy" id="1037660"/>
    <lineage>
        <taxon>Eukaryota</taxon>
        <taxon>Fungi</taxon>
        <taxon>Dikarya</taxon>
        <taxon>Basidiomycota</taxon>
        <taxon>Ustilaginomycotina</taxon>
        <taxon>Exobasidiomycetes</taxon>
        <taxon>Georgefischeriales</taxon>
        <taxon>Tilletiariaceae</taxon>
        <taxon>Tilletiaria</taxon>
    </lineage>
</organism>
<feature type="compositionally biased region" description="Acidic residues" evidence="4">
    <location>
        <begin position="965"/>
        <end position="976"/>
    </location>
</feature>
<dbReference type="AlphaFoldDB" id="A0A066WI16"/>
<feature type="domain" description="CTLH" evidence="5">
    <location>
        <begin position="370"/>
        <end position="391"/>
    </location>
</feature>
<evidence type="ECO:0000313" key="7">
    <source>
        <dbReference type="Proteomes" id="UP000027361"/>
    </source>
</evidence>
<dbReference type="Pfam" id="PF23627">
    <property type="entry name" value="LisH_WDR26"/>
    <property type="match status" value="1"/>
</dbReference>
<keyword evidence="1 3" id="KW-0853">WD repeat</keyword>
<dbReference type="STRING" id="1037660.A0A066WI16"/>
<feature type="compositionally biased region" description="Polar residues" evidence="4">
    <location>
        <begin position="690"/>
        <end position="711"/>
    </location>
</feature>
<evidence type="ECO:0000256" key="4">
    <source>
        <dbReference type="SAM" id="MobiDB-lite"/>
    </source>
</evidence>
<evidence type="ECO:0000313" key="6">
    <source>
        <dbReference type="EMBL" id="KDN53451.1"/>
    </source>
</evidence>
<dbReference type="RefSeq" id="XP_013246290.1">
    <property type="nucleotide sequence ID" value="XM_013390836.1"/>
</dbReference>
<dbReference type="InterPro" id="IPR036322">
    <property type="entry name" value="WD40_repeat_dom_sf"/>
</dbReference>
<sequence>MSSTDRAEAQFRPSSMSRDSATDTSLGEGSSVGPADADANMSMSVTFELPPGATSGMDSTSSSTSSAVGATASGSVLTLDTSAESPTLLPITDAGNPLISPVVGTASSASSHDYASAGEGLSESVHNGAAYGRSGALGVLGNGSSASGHSGLSQSGAAAVGSSGSLRGGGGSSGGGAKPRAEGSRRGSVSNGGSTKTTEHPNGSMSRLANGGNLGPSAASIALGLPTDDGHFRPLHEGSTVDAREFVRLTLQSLRDLGLESAAKALEQESGVTLEHPSINAFRGAVLTGDWRNAERLLLDGLMYSASRRPHSSVTVAVTAAQADGGKNGAPSASSSGVMNGVGHSAAPAHAPAVQIESVLRSPETRNWEYIKFLIQQQRYLELLEAKQTAKALSLLRRRLAPLNYGSERLQQLSSLVICASSEELREKAHWEGTGEASRRRLLREIEGAFAINGDFAFPSTTFSLKCALMITEAISPLVMLPSRRLSTLLQQAQTLQKHQDPFYNNPSNTHLSLYVDHRSNRSHFPSRSARVLEGHTDEVWDIAFSNDGLRLASGSRDRFVIIWRAGETFEIERKLGPHQDAVHCVAWSPDGELLVVTSDPDVTLWDVATGKSKRLTEHMYRVGAACWVPDGSGFITGGEDAKVVFWNRDGSVKRVWQTAPFRLIALDISADGKHLVAVAFRHSAPPQHAQGSVASNSNTYHTYHATSTSGAPMVDMSDVRSSLRSSTSPRSWSGTPSSISSNEADHNLATDLGGGSRSMGDERYKIVFFDLHRHVETGSIYMAEEMSSVKISEDSRYALINQRPNEARLWDIEHQSMVSRYFGHQMTKHIIRSCFGGVDKSFIISGSEDATIYMYHRASGRLLEKLEGHGPGCINSVAWHPTNAAILASCSDDRTVRIWGPGTSQSGYARIHSTSISTRPKVREERQDGSEDSSNGPTPFPWAMSPAPQAPGSPFFPTVQPSSDNEDDEAMEEAI</sequence>
<dbReference type="GO" id="GO:0034657">
    <property type="term" value="C:GID complex"/>
    <property type="evidence" value="ECO:0007669"/>
    <property type="project" value="TreeGrafter"/>
</dbReference>
<dbReference type="GeneID" id="25267750"/>
<feature type="compositionally biased region" description="Polar residues" evidence="4">
    <location>
        <begin position="12"/>
        <end position="28"/>
    </location>
</feature>
<feature type="region of interest" description="Disordered" evidence="4">
    <location>
        <begin position="144"/>
        <end position="212"/>
    </location>
</feature>
<dbReference type="PANTHER" id="PTHR22838:SF0">
    <property type="entry name" value="WD REPEAT-CONTAINING PROTEIN 26"/>
    <property type="match status" value="1"/>
</dbReference>
<feature type="compositionally biased region" description="Low complexity" evidence="4">
    <location>
        <begin position="52"/>
        <end position="71"/>
    </location>
</feature>
<dbReference type="InterPro" id="IPR006594">
    <property type="entry name" value="LisH"/>
</dbReference>
<gene>
    <name evidence="6" type="ORF">K437DRAFT_71949</name>
</gene>
<dbReference type="GO" id="GO:0043161">
    <property type="term" value="P:proteasome-mediated ubiquitin-dependent protein catabolic process"/>
    <property type="evidence" value="ECO:0007669"/>
    <property type="project" value="TreeGrafter"/>
</dbReference>
<dbReference type="PROSITE" id="PS50294">
    <property type="entry name" value="WD_REPEATS_REGION"/>
    <property type="match status" value="3"/>
</dbReference>
<evidence type="ECO:0000256" key="3">
    <source>
        <dbReference type="PROSITE-ProRule" id="PRU00221"/>
    </source>
</evidence>
<dbReference type="InterPro" id="IPR006595">
    <property type="entry name" value="CTLH_C"/>
</dbReference>
<dbReference type="Gene3D" id="2.130.10.10">
    <property type="entry name" value="YVTN repeat-like/Quinoprotein amine dehydrogenase"/>
    <property type="match status" value="2"/>
</dbReference>
<feature type="repeat" description="WD" evidence="3">
    <location>
        <begin position="616"/>
        <end position="648"/>
    </location>
</feature>
<comment type="caution">
    <text evidence="6">The sequence shown here is derived from an EMBL/GenBank/DDBJ whole genome shotgun (WGS) entry which is preliminary data.</text>
</comment>
<dbReference type="HOGENOM" id="CLU_000288_57_25_1"/>
<dbReference type="SMART" id="SM00320">
    <property type="entry name" value="WD40"/>
    <property type="match status" value="5"/>
</dbReference>
<dbReference type="PROSITE" id="PS50897">
    <property type="entry name" value="CTLH"/>
    <property type="match status" value="1"/>
</dbReference>
<keyword evidence="7" id="KW-1185">Reference proteome</keyword>
<dbReference type="SUPFAM" id="SSF50978">
    <property type="entry name" value="WD40 repeat-like"/>
    <property type="match status" value="1"/>
</dbReference>
<feature type="compositionally biased region" description="Polar residues" evidence="4">
    <location>
        <begin position="910"/>
        <end position="919"/>
    </location>
</feature>
<keyword evidence="2" id="KW-0677">Repeat</keyword>
<feature type="region of interest" description="Disordered" evidence="4">
    <location>
        <begin position="323"/>
        <end position="344"/>
    </location>
</feature>
<dbReference type="PROSITE" id="PS50082">
    <property type="entry name" value="WD_REPEATS_2"/>
    <property type="match status" value="4"/>
</dbReference>
<evidence type="ECO:0000259" key="5">
    <source>
        <dbReference type="PROSITE" id="PS50897"/>
    </source>
</evidence>
<dbReference type="InterPro" id="IPR051350">
    <property type="entry name" value="WD_repeat-ST_regulator"/>
</dbReference>
<dbReference type="InterPro" id="IPR001680">
    <property type="entry name" value="WD40_rpt"/>
</dbReference>
<dbReference type="Proteomes" id="UP000027361">
    <property type="component" value="Unassembled WGS sequence"/>
</dbReference>
<dbReference type="Pfam" id="PF00400">
    <property type="entry name" value="WD40"/>
    <property type="match status" value="4"/>
</dbReference>